<gene>
    <name evidence="2" type="ORF">GSI_03440</name>
</gene>
<accession>A0A2G8SLN7</accession>
<feature type="compositionally biased region" description="Acidic residues" evidence="1">
    <location>
        <begin position="169"/>
        <end position="180"/>
    </location>
</feature>
<keyword evidence="3" id="KW-1185">Reference proteome</keyword>
<dbReference type="AlphaFoldDB" id="A0A2G8SLN7"/>
<evidence type="ECO:0000256" key="1">
    <source>
        <dbReference type="SAM" id="MobiDB-lite"/>
    </source>
</evidence>
<comment type="caution">
    <text evidence="2">The sequence shown here is derived from an EMBL/GenBank/DDBJ whole genome shotgun (WGS) entry which is preliminary data.</text>
</comment>
<reference evidence="2 3" key="1">
    <citation type="journal article" date="2015" name="Sci. Rep.">
        <title>Chromosome-level genome map provides insights into diverse defense mechanisms in the medicinal fungus Ganoderma sinense.</title>
        <authorList>
            <person name="Zhu Y."/>
            <person name="Xu J."/>
            <person name="Sun C."/>
            <person name="Zhou S."/>
            <person name="Xu H."/>
            <person name="Nelson D.R."/>
            <person name="Qian J."/>
            <person name="Song J."/>
            <person name="Luo H."/>
            <person name="Xiang L."/>
            <person name="Li Y."/>
            <person name="Xu Z."/>
            <person name="Ji A."/>
            <person name="Wang L."/>
            <person name="Lu S."/>
            <person name="Hayward A."/>
            <person name="Sun W."/>
            <person name="Li X."/>
            <person name="Schwartz D.C."/>
            <person name="Wang Y."/>
            <person name="Chen S."/>
        </authorList>
    </citation>
    <scope>NUCLEOTIDE SEQUENCE [LARGE SCALE GENOMIC DNA]</scope>
    <source>
        <strain evidence="2 3">ZZ0214-1</strain>
    </source>
</reference>
<sequence length="180" mass="19840">MSESDSAPSDNAGSDIAIYTLFDLSADELAAICAACEKTGAKPSNGENTGYIHPAPQPTHASVDAAIAYHRALDKAGKWDAHYFAIAETADWRDAGILAVTLNTYDFEEMEDGERDEREREEARTVQARGYDTHRFRADAVGIMFINLQIANMEWAEHKEWDAVQPGEPDSDDEEGGEKE</sequence>
<protein>
    <submittedName>
        <fullName evidence="2">Uncharacterized protein</fullName>
    </submittedName>
</protein>
<dbReference type="Proteomes" id="UP000230002">
    <property type="component" value="Unassembled WGS sequence"/>
</dbReference>
<proteinExistence type="predicted"/>
<evidence type="ECO:0000313" key="2">
    <source>
        <dbReference type="EMBL" id="PIL34660.1"/>
    </source>
</evidence>
<dbReference type="EMBL" id="AYKW01000005">
    <property type="protein sequence ID" value="PIL34660.1"/>
    <property type="molecule type" value="Genomic_DNA"/>
</dbReference>
<evidence type="ECO:0000313" key="3">
    <source>
        <dbReference type="Proteomes" id="UP000230002"/>
    </source>
</evidence>
<dbReference type="OrthoDB" id="2751864at2759"/>
<feature type="region of interest" description="Disordered" evidence="1">
    <location>
        <begin position="159"/>
        <end position="180"/>
    </location>
</feature>
<name>A0A2G8SLN7_9APHY</name>
<organism evidence="2 3">
    <name type="scientific">Ganoderma sinense ZZ0214-1</name>
    <dbReference type="NCBI Taxonomy" id="1077348"/>
    <lineage>
        <taxon>Eukaryota</taxon>
        <taxon>Fungi</taxon>
        <taxon>Dikarya</taxon>
        <taxon>Basidiomycota</taxon>
        <taxon>Agaricomycotina</taxon>
        <taxon>Agaricomycetes</taxon>
        <taxon>Polyporales</taxon>
        <taxon>Polyporaceae</taxon>
        <taxon>Ganoderma</taxon>
    </lineage>
</organism>